<dbReference type="EMBL" id="FOLM01000001">
    <property type="protein sequence ID" value="SFB88655.1"/>
    <property type="molecule type" value="Genomic_DNA"/>
</dbReference>
<organism evidence="1 2">
    <name type="scientific">Streptomyces aidingensis</name>
    <dbReference type="NCBI Taxonomy" id="910347"/>
    <lineage>
        <taxon>Bacteria</taxon>
        <taxon>Bacillati</taxon>
        <taxon>Actinomycetota</taxon>
        <taxon>Actinomycetes</taxon>
        <taxon>Kitasatosporales</taxon>
        <taxon>Streptomycetaceae</taxon>
        <taxon>Streptomyces</taxon>
    </lineage>
</organism>
<evidence type="ECO:0000313" key="2">
    <source>
        <dbReference type="Proteomes" id="UP000199207"/>
    </source>
</evidence>
<dbReference type="AlphaFoldDB" id="A0A1I1ENH2"/>
<dbReference type="OrthoDB" id="3522185at2"/>
<dbReference type="Proteomes" id="UP000199207">
    <property type="component" value="Unassembled WGS sequence"/>
</dbReference>
<evidence type="ECO:0000313" key="1">
    <source>
        <dbReference type="EMBL" id="SFB88655.1"/>
    </source>
</evidence>
<dbReference type="RefSeq" id="WP_093836815.1">
    <property type="nucleotide sequence ID" value="NZ_FOLM01000001.1"/>
</dbReference>
<name>A0A1I1ENH2_9ACTN</name>
<gene>
    <name evidence="1" type="ORF">SAMN05421773_101387</name>
</gene>
<accession>A0A1I1ENH2</accession>
<proteinExistence type="predicted"/>
<reference evidence="1 2" key="1">
    <citation type="submission" date="2016-10" db="EMBL/GenBank/DDBJ databases">
        <authorList>
            <person name="de Groot N.N."/>
        </authorList>
    </citation>
    <scope>NUCLEOTIDE SEQUENCE [LARGE SCALE GENOMIC DNA]</scope>
    <source>
        <strain evidence="1 2">CGMCC 4.5739</strain>
    </source>
</reference>
<protein>
    <submittedName>
        <fullName evidence="1">Uncharacterized protein</fullName>
    </submittedName>
</protein>
<sequence>MTGKWVDTVPVEREGFHIKVPDSWWEFDIRPETRDDSIRRLVEERVKASPQMAAHRETIRTFLRRQAKEAWDNGAAYIGCMADAFGGEVPITASLTVSLINARAQDGSAPATDPAAIARRLTEIKPRKEGDPWRRVSTVEIPGVGTVARTHGVEDIRYQGDPRLLRVVLMQTYIPVPGSADKIALVSGSSQVLDLADSFFDVFDAVTSTFRFL</sequence>
<keyword evidence="2" id="KW-1185">Reference proteome</keyword>